<dbReference type="Pfam" id="PF09902">
    <property type="entry name" value="DUF2129"/>
    <property type="match status" value="1"/>
</dbReference>
<dbReference type="AlphaFoldDB" id="K9AJB0"/>
<dbReference type="EMBL" id="AMSQ01000019">
    <property type="protein sequence ID" value="EKU46186.1"/>
    <property type="molecule type" value="Genomic_DNA"/>
</dbReference>
<dbReference type="Proteomes" id="UP000009885">
    <property type="component" value="Unassembled WGS sequence"/>
</dbReference>
<keyword evidence="1" id="KW-0963">Cytoplasm</keyword>
<dbReference type="PIRSF" id="PIRSF031653">
    <property type="entry name" value="UCP031653"/>
    <property type="match status" value="1"/>
</dbReference>
<dbReference type="PATRIC" id="fig|1229783.3.peg.1948"/>
<sequence>MKLVQRENLIVFLKNMKHERQLRKYGHINYINKQKKYLSIYVNQDEVDTIVHKLMRLKYVKHIEGSSYKNLKQMYSKETKPNYL</sequence>
<dbReference type="STRING" id="1229783.C273_09754"/>
<organism evidence="2 3">
    <name type="scientific">Staphylococcus massiliensis S46</name>
    <dbReference type="NCBI Taxonomy" id="1229783"/>
    <lineage>
        <taxon>Bacteria</taxon>
        <taxon>Bacillati</taxon>
        <taxon>Bacillota</taxon>
        <taxon>Bacilli</taxon>
        <taxon>Bacillales</taxon>
        <taxon>Staphylococcaceae</taxon>
        <taxon>Staphylococcus</taxon>
    </lineage>
</organism>
<dbReference type="eggNOG" id="COG4471">
    <property type="taxonomic scope" value="Bacteria"/>
</dbReference>
<evidence type="ECO:0000313" key="2">
    <source>
        <dbReference type="EMBL" id="EKU46186.1"/>
    </source>
</evidence>
<comment type="caution">
    <text evidence="2">The sequence shown here is derived from an EMBL/GenBank/DDBJ whole genome shotgun (WGS) entry which is preliminary data.</text>
</comment>
<protein>
    <submittedName>
        <fullName evidence="2">Uncharacterized protein</fullName>
    </submittedName>
</protein>
<accession>K9AJB0</accession>
<dbReference type="InterPro" id="IPR016979">
    <property type="entry name" value="DUF2129"/>
</dbReference>
<keyword evidence="3" id="KW-1185">Reference proteome</keyword>
<gene>
    <name evidence="2" type="ORF">C273_09754</name>
</gene>
<name>K9AJB0_9STAP</name>
<dbReference type="OrthoDB" id="2990788at2"/>
<evidence type="ECO:0000313" key="3">
    <source>
        <dbReference type="Proteomes" id="UP000009885"/>
    </source>
</evidence>
<proteinExistence type="predicted"/>
<evidence type="ECO:0000256" key="1">
    <source>
        <dbReference type="ARBA" id="ARBA00022490"/>
    </source>
</evidence>
<dbReference type="RefSeq" id="WP_009384460.1">
    <property type="nucleotide sequence ID" value="NZ_AMSQ01000019.1"/>
</dbReference>
<reference evidence="2 3" key="1">
    <citation type="journal article" date="2013" name="Genome Announc.">
        <title>Genome Sequence of Staphylococcus massiliensis Strain S46, Isolated from the Surface of Healthy Human Skin.</title>
        <authorList>
            <person name="Srivastav R."/>
            <person name="Singh A."/>
            <person name="Jangir P.K."/>
            <person name="Kumari C."/>
            <person name="Muduli S."/>
            <person name="Sharma R."/>
        </authorList>
    </citation>
    <scope>NUCLEOTIDE SEQUENCE [LARGE SCALE GENOMIC DNA]</scope>
    <source>
        <strain evidence="2 3">S46</strain>
    </source>
</reference>